<evidence type="ECO:0000256" key="1">
    <source>
        <dbReference type="PROSITE-ProRule" id="PRU00076"/>
    </source>
</evidence>
<dbReference type="InterPro" id="IPR014716">
    <property type="entry name" value="Fibrinogen_a/b/g_C_1"/>
</dbReference>
<dbReference type="Proteomes" id="UP000275408">
    <property type="component" value="Unassembled WGS sequence"/>
</dbReference>
<dbReference type="InterPro" id="IPR036056">
    <property type="entry name" value="Fibrinogen-like_C"/>
</dbReference>
<gene>
    <name evidence="5" type="ORF">pdam_00016490</name>
</gene>
<evidence type="ECO:0000256" key="2">
    <source>
        <dbReference type="SAM" id="SignalP"/>
    </source>
</evidence>
<dbReference type="OrthoDB" id="5945518at2759"/>
<dbReference type="SUPFAM" id="SSF56496">
    <property type="entry name" value="Fibrinogen C-terminal domain-like"/>
    <property type="match status" value="1"/>
</dbReference>
<dbReference type="Gene3D" id="2.10.25.10">
    <property type="entry name" value="Laminin"/>
    <property type="match status" value="1"/>
</dbReference>
<name>A0A3M6TV38_POCDA</name>
<comment type="caution">
    <text evidence="5">The sequence shown here is derived from an EMBL/GenBank/DDBJ whole genome shotgun (WGS) entry which is preliminary data.</text>
</comment>
<dbReference type="EMBL" id="RCHS01002879">
    <property type="protein sequence ID" value="RMX45148.1"/>
    <property type="molecule type" value="Genomic_DNA"/>
</dbReference>
<feature type="domain" description="Apple" evidence="4">
    <location>
        <begin position="31"/>
        <end position="115"/>
    </location>
</feature>
<feature type="domain" description="EGF-like" evidence="3">
    <location>
        <begin position="137"/>
        <end position="173"/>
    </location>
</feature>
<organism evidence="5 6">
    <name type="scientific">Pocillopora damicornis</name>
    <name type="common">Cauliflower coral</name>
    <name type="synonym">Millepora damicornis</name>
    <dbReference type="NCBI Taxonomy" id="46731"/>
    <lineage>
        <taxon>Eukaryota</taxon>
        <taxon>Metazoa</taxon>
        <taxon>Cnidaria</taxon>
        <taxon>Anthozoa</taxon>
        <taxon>Hexacorallia</taxon>
        <taxon>Scleractinia</taxon>
        <taxon>Astrocoeniina</taxon>
        <taxon>Pocilloporidae</taxon>
        <taxon>Pocillopora</taxon>
    </lineage>
</organism>
<dbReference type="SMART" id="SM00473">
    <property type="entry name" value="PAN_AP"/>
    <property type="match status" value="1"/>
</dbReference>
<proteinExistence type="predicted"/>
<evidence type="ECO:0000313" key="5">
    <source>
        <dbReference type="EMBL" id="RMX45148.1"/>
    </source>
</evidence>
<dbReference type="PROSITE" id="PS50948">
    <property type="entry name" value="PAN"/>
    <property type="match status" value="1"/>
</dbReference>
<sequence length="404" mass="46304">MNRISFIISVAALRMALCFVNVLTEEQKVVCQKFRFEMGKNVVDDHALDGHVIERYTVKTAAQCQMMCRDNCLCLSINYVSSLQENNCELNDAVKRKKPEALKFKSGAQYYDLVRMHSVEGGRPYVKGKDVCVNRCCQPNPCFQGAECVENCDPDDARFTCSCSARYTGQRCEHRCYKSCKDAKENGIWQSGRYLICNGEIEPFYVYCEIGSSSSFIWTLLQSFAIDRQLQFSSQPFTNSFPVRDNLLEIDWGLYRLSLARMKYLAEQSTHLRVTCNYNTDGLQYTDYAQAELEHHNLFATFNNKCRIYEHIAIRGNECRNCTALTNQPTDHAWHIDSYLSSANGCNFDGRPGMGKSEHNFGWYAHGRVNTDHRCSSSPMSTTQHWFGIFYFPGINRPQSFPGK</sequence>
<keyword evidence="6" id="KW-1185">Reference proteome</keyword>
<evidence type="ECO:0008006" key="7">
    <source>
        <dbReference type="Google" id="ProtNLM"/>
    </source>
</evidence>
<evidence type="ECO:0000259" key="3">
    <source>
        <dbReference type="PROSITE" id="PS50026"/>
    </source>
</evidence>
<dbReference type="PROSITE" id="PS00022">
    <property type="entry name" value="EGF_1"/>
    <property type="match status" value="1"/>
</dbReference>
<dbReference type="CDD" id="cd00054">
    <property type="entry name" value="EGF_CA"/>
    <property type="match status" value="1"/>
</dbReference>
<evidence type="ECO:0000259" key="4">
    <source>
        <dbReference type="PROSITE" id="PS50948"/>
    </source>
</evidence>
<evidence type="ECO:0000313" key="6">
    <source>
        <dbReference type="Proteomes" id="UP000275408"/>
    </source>
</evidence>
<dbReference type="SUPFAM" id="SSF57414">
    <property type="entry name" value="Hairpin loop containing domain-like"/>
    <property type="match status" value="1"/>
</dbReference>
<dbReference type="InterPro" id="IPR000742">
    <property type="entry name" value="EGF"/>
</dbReference>
<keyword evidence="1" id="KW-0245">EGF-like domain</keyword>
<reference evidence="5 6" key="1">
    <citation type="journal article" date="2018" name="Sci. Rep.">
        <title>Comparative analysis of the Pocillopora damicornis genome highlights role of immune system in coral evolution.</title>
        <authorList>
            <person name="Cunning R."/>
            <person name="Bay R.A."/>
            <person name="Gillette P."/>
            <person name="Baker A.C."/>
            <person name="Traylor-Knowles N."/>
        </authorList>
    </citation>
    <scope>NUCLEOTIDE SEQUENCE [LARGE SCALE GENOMIC DNA]</scope>
    <source>
        <strain evidence="5">RSMAS</strain>
        <tissue evidence="5">Whole animal</tissue>
    </source>
</reference>
<protein>
    <recommendedName>
        <fullName evidence="7">EGF-like domain-containing protein</fullName>
    </recommendedName>
</protein>
<dbReference type="InterPro" id="IPR003609">
    <property type="entry name" value="Pan_app"/>
</dbReference>
<feature type="signal peptide" evidence="2">
    <location>
        <begin position="1"/>
        <end position="18"/>
    </location>
</feature>
<dbReference type="Pfam" id="PF00024">
    <property type="entry name" value="PAN_1"/>
    <property type="match status" value="1"/>
</dbReference>
<accession>A0A3M6TV38</accession>
<keyword evidence="2" id="KW-0732">Signal</keyword>
<dbReference type="Gene3D" id="3.50.4.10">
    <property type="entry name" value="Hepatocyte Growth Factor"/>
    <property type="match status" value="1"/>
</dbReference>
<feature type="chain" id="PRO_5018026811" description="EGF-like domain-containing protein" evidence="2">
    <location>
        <begin position="19"/>
        <end position="404"/>
    </location>
</feature>
<dbReference type="Gene3D" id="3.90.215.10">
    <property type="entry name" value="Gamma Fibrinogen, chain A, domain 1"/>
    <property type="match status" value="1"/>
</dbReference>
<dbReference type="AlphaFoldDB" id="A0A3M6TV38"/>
<keyword evidence="1" id="KW-1015">Disulfide bond</keyword>
<feature type="disulfide bond" evidence="1">
    <location>
        <begin position="163"/>
        <end position="172"/>
    </location>
</feature>
<comment type="caution">
    <text evidence="1">Lacks conserved residue(s) required for the propagation of feature annotation.</text>
</comment>
<dbReference type="PROSITE" id="PS50026">
    <property type="entry name" value="EGF_3"/>
    <property type="match status" value="1"/>
</dbReference>